<keyword evidence="1" id="KW-0472">Membrane</keyword>
<evidence type="ECO:0000313" key="3">
    <source>
        <dbReference type="EMBL" id="HDQ98990.1"/>
    </source>
</evidence>
<protein>
    <recommendedName>
        <fullName evidence="2">Cell wall-active antibiotics response LiaF-like C-terminal domain-containing protein</fullName>
    </recommendedName>
</protein>
<comment type="caution">
    <text evidence="3">The sequence shown here is derived from an EMBL/GenBank/DDBJ whole genome shotgun (WGS) entry which is preliminary data.</text>
</comment>
<evidence type="ECO:0000259" key="2">
    <source>
        <dbReference type="Pfam" id="PF09922"/>
    </source>
</evidence>
<name>A0A7V0XEV5_UNCW3</name>
<dbReference type="Pfam" id="PF09922">
    <property type="entry name" value="LiaF-like_C"/>
    <property type="match status" value="1"/>
</dbReference>
<reference evidence="3" key="1">
    <citation type="journal article" date="2020" name="mSystems">
        <title>Genome- and Community-Level Interaction Insights into Carbon Utilization and Element Cycling Functions of Hydrothermarchaeota in Hydrothermal Sediment.</title>
        <authorList>
            <person name="Zhou Z."/>
            <person name="Liu Y."/>
            <person name="Xu W."/>
            <person name="Pan J."/>
            <person name="Luo Z.H."/>
            <person name="Li M."/>
        </authorList>
    </citation>
    <scope>NUCLEOTIDE SEQUENCE [LARGE SCALE GENOMIC DNA]</scope>
    <source>
        <strain evidence="3">SpSt-1182</strain>
    </source>
</reference>
<feature type="transmembrane region" description="Helical" evidence="1">
    <location>
        <begin position="34"/>
        <end position="55"/>
    </location>
</feature>
<sequence length="181" mass="19512">MRMGFLSSAFFWGGLVVLVGLSIILNSLGVRIPLVRIAIGLFFIWLGVSFIVGGFRRTIERRVAATGPHEYNAVFGSTVFDLTGIRPGDKDERVEVNAIFGQARVIVDLNTPVRVEGSAAFGQIRFPDAGSVSFGDRVYDTPRYRGGEPALVIKAAAVFGQVVVEGVRSLPRTDTVPEPGS</sequence>
<accession>A0A7V0XEV5</accession>
<gene>
    <name evidence="3" type="ORF">ENN51_01695</name>
</gene>
<evidence type="ECO:0000256" key="1">
    <source>
        <dbReference type="SAM" id="Phobius"/>
    </source>
</evidence>
<keyword evidence="1" id="KW-1133">Transmembrane helix</keyword>
<feature type="domain" description="Cell wall-active antibiotics response LiaF-like C-terminal" evidence="2">
    <location>
        <begin position="68"/>
        <end position="164"/>
    </location>
</feature>
<feature type="transmembrane region" description="Helical" evidence="1">
    <location>
        <begin position="9"/>
        <end position="28"/>
    </location>
</feature>
<dbReference type="InterPro" id="IPR024425">
    <property type="entry name" value="LiaF-like_C"/>
</dbReference>
<proteinExistence type="predicted"/>
<organism evidence="3">
    <name type="scientific">candidate division WOR-3 bacterium</name>
    <dbReference type="NCBI Taxonomy" id="2052148"/>
    <lineage>
        <taxon>Bacteria</taxon>
        <taxon>Bacteria division WOR-3</taxon>
    </lineage>
</organism>
<dbReference type="Proteomes" id="UP000885672">
    <property type="component" value="Unassembled WGS sequence"/>
</dbReference>
<keyword evidence="1" id="KW-0812">Transmembrane</keyword>
<dbReference type="AlphaFoldDB" id="A0A7V0XEV5"/>
<dbReference type="EMBL" id="DSBX01000060">
    <property type="protein sequence ID" value="HDQ98990.1"/>
    <property type="molecule type" value="Genomic_DNA"/>
</dbReference>